<proteinExistence type="predicted"/>
<evidence type="ECO:0000313" key="3">
    <source>
        <dbReference type="Proteomes" id="UP000651668"/>
    </source>
</evidence>
<dbReference type="InterPro" id="IPR016181">
    <property type="entry name" value="Acyl_CoA_acyltransferase"/>
</dbReference>
<dbReference type="InterPro" id="IPR000182">
    <property type="entry name" value="GNAT_dom"/>
</dbReference>
<comment type="caution">
    <text evidence="2">The sequence shown here is derived from an EMBL/GenBank/DDBJ whole genome shotgun (WGS) entry which is preliminary data.</text>
</comment>
<evidence type="ECO:0000259" key="1">
    <source>
        <dbReference type="PROSITE" id="PS51186"/>
    </source>
</evidence>
<evidence type="ECO:0000313" key="2">
    <source>
        <dbReference type="EMBL" id="GGC62396.1"/>
    </source>
</evidence>
<feature type="domain" description="N-acetyltransferase" evidence="1">
    <location>
        <begin position="10"/>
        <end position="173"/>
    </location>
</feature>
<dbReference type="SUPFAM" id="SSF55729">
    <property type="entry name" value="Acyl-CoA N-acyltransferases (Nat)"/>
    <property type="match status" value="1"/>
</dbReference>
<reference evidence="2" key="2">
    <citation type="submission" date="2020-09" db="EMBL/GenBank/DDBJ databases">
        <authorList>
            <person name="Sun Q."/>
            <person name="Zhou Y."/>
        </authorList>
    </citation>
    <scope>NUCLEOTIDE SEQUENCE</scope>
    <source>
        <strain evidence="2">CGMCC 1.15343</strain>
    </source>
</reference>
<reference evidence="2" key="1">
    <citation type="journal article" date="2014" name="Int. J. Syst. Evol. Microbiol.">
        <title>Complete genome sequence of Corynebacterium casei LMG S-19264T (=DSM 44701T), isolated from a smear-ripened cheese.</title>
        <authorList>
            <consortium name="US DOE Joint Genome Institute (JGI-PGF)"/>
            <person name="Walter F."/>
            <person name="Albersmeier A."/>
            <person name="Kalinowski J."/>
            <person name="Ruckert C."/>
        </authorList>
    </citation>
    <scope>NUCLEOTIDE SEQUENCE</scope>
    <source>
        <strain evidence="2">CGMCC 1.15343</strain>
    </source>
</reference>
<gene>
    <name evidence="2" type="ORF">GCM10011387_15040</name>
</gene>
<dbReference type="PROSITE" id="PS51186">
    <property type="entry name" value="GNAT"/>
    <property type="match status" value="1"/>
</dbReference>
<dbReference type="Proteomes" id="UP000651668">
    <property type="component" value="Unassembled WGS sequence"/>
</dbReference>
<dbReference type="PANTHER" id="PTHR43792:SF16">
    <property type="entry name" value="N-ACETYLTRANSFERASE DOMAIN-CONTAINING PROTEIN"/>
    <property type="match status" value="1"/>
</dbReference>
<accession>A0A916XBZ9</accession>
<dbReference type="EMBL" id="BMIL01000004">
    <property type="protein sequence ID" value="GGC62396.1"/>
    <property type="molecule type" value="Genomic_DNA"/>
</dbReference>
<name>A0A916XBZ9_9SPHI</name>
<sequence>MRSIIETDRLYLRKILPEDAAAMFEMDSDPDVHRFLGRTPVKTLSESVADIENIRQQYVDYGVARLAIVERATGNFVGWGGLKFITESMNGFQNFHDLGYRFIKRYWGKGYAQESSRAVIKYAFEKMDLPVIYAIADLEHKASRNVLEKCGFSFVNSFEYDGDPHGWYTLQRP</sequence>
<protein>
    <submittedName>
        <fullName evidence="2">N-acetyltransferase</fullName>
    </submittedName>
</protein>
<dbReference type="RefSeq" id="WP_188626250.1">
    <property type="nucleotide sequence ID" value="NZ_BMIL01000004.1"/>
</dbReference>
<dbReference type="PANTHER" id="PTHR43792">
    <property type="entry name" value="GNAT FAMILY, PUTATIVE (AFU_ORTHOLOGUE AFUA_3G00765)-RELATED-RELATED"/>
    <property type="match status" value="1"/>
</dbReference>
<keyword evidence="3" id="KW-1185">Reference proteome</keyword>
<organism evidence="2 3">
    <name type="scientific">Pedobacter quisquiliarum</name>
    <dbReference type="NCBI Taxonomy" id="1834438"/>
    <lineage>
        <taxon>Bacteria</taxon>
        <taxon>Pseudomonadati</taxon>
        <taxon>Bacteroidota</taxon>
        <taxon>Sphingobacteriia</taxon>
        <taxon>Sphingobacteriales</taxon>
        <taxon>Sphingobacteriaceae</taxon>
        <taxon>Pedobacter</taxon>
    </lineage>
</organism>
<dbReference type="Pfam" id="PF13302">
    <property type="entry name" value="Acetyltransf_3"/>
    <property type="match status" value="1"/>
</dbReference>
<dbReference type="InterPro" id="IPR051531">
    <property type="entry name" value="N-acetyltransferase"/>
</dbReference>
<dbReference type="AlphaFoldDB" id="A0A916XBZ9"/>
<dbReference type="GO" id="GO:0016747">
    <property type="term" value="F:acyltransferase activity, transferring groups other than amino-acyl groups"/>
    <property type="evidence" value="ECO:0007669"/>
    <property type="project" value="InterPro"/>
</dbReference>
<dbReference type="Gene3D" id="3.40.630.30">
    <property type="match status" value="1"/>
</dbReference>